<feature type="non-terminal residue" evidence="1">
    <location>
        <position position="157"/>
    </location>
</feature>
<reference evidence="1" key="1">
    <citation type="submission" date="2021-06" db="EMBL/GenBank/DDBJ databases">
        <authorList>
            <person name="Kallberg Y."/>
            <person name="Tangrot J."/>
            <person name="Rosling A."/>
        </authorList>
    </citation>
    <scope>NUCLEOTIDE SEQUENCE</scope>
    <source>
        <strain evidence="1">IL203A</strain>
    </source>
</reference>
<sequence>MTVSQIAAFHILMILQCWYSDEHYSKLDESLISQLSITYQNGITNGLCKKAMAVGLDAGFVAMESLNKFLENFIQQYSVNSNQHLVTNTALSEIQDNKLSDLDNQKNGPQFDVSTIQDSVIRKRKGAPRVKRIKSSLKTKNIQSNTKKEKATCFCSR</sequence>
<proteinExistence type="predicted"/>
<organism evidence="1 2">
    <name type="scientific">Dentiscutata heterogama</name>
    <dbReference type="NCBI Taxonomy" id="1316150"/>
    <lineage>
        <taxon>Eukaryota</taxon>
        <taxon>Fungi</taxon>
        <taxon>Fungi incertae sedis</taxon>
        <taxon>Mucoromycota</taxon>
        <taxon>Glomeromycotina</taxon>
        <taxon>Glomeromycetes</taxon>
        <taxon>Diversisporales</taxon>
        <taxon>Gigasporaceae</taxon>
        <taxon>Dentiscutata</taxon>
    </lineage>
</organism>
<comment type="caution">
    <text evidence="1">The sequence shown here is derived from an EMBL/GenBank/DDBJ whole genome shotgun (WGS) entry which is preliminary data.</text>
</comment>
<evidence type="ECO:0000313" key="1">
    <source>
        <dbReference type="EMBL" id="CAG8645263.1"/>
    </source>
</evidence>
<keyword evidence="2" id="KW-1185">Reference proteome</keyword>
<protein>
    <submittedName>
        <fullName evidence="1">1911_t:CDS:1</fullName>
    </submittedName>
</protein>
<name>A0ACA9NHQ0_9GLOM</name>
<accession>A0ACA9NHQ0</accession>
<dbReference type="EMBL" id="CAJVPU010015208">
    <property type="protein sequence ID" value="CAG8645263.1"/>
    <property type="molecule type" value="Genomic_DNA"/>
</dbReference>
<evidence type="ECO:0000313" key="2">
    <source>
        <dbReference type="Proteomes" id="UP000789702"/>
    </source>
</evidence>
<gene>
    <name evidence="1" type="ORF">DHETER_LOCUS9031</name>
</gene>
<dbReference type="Proteomes" id="UP000789702">
    <property type="component" value="Unassembled WGS sequence"/>
</dbReference>